<dbReference type="GO" id="GO:0009252">
    <property type="term" value="P:peptidoglycan biosynthetic process"/>
    <property type="evidence" value="ECO:0007669"/>
    <property type="project" value="UniProtKB-UniRule"/>
</dbReference>
<evidence type="ECO:0000256" key="13">
    <source>
        <dbReference type="ARBA" id="ARBA00023316"/>
    </source>
</evidence>
<dbReference type="Pfam" id="PF00905">
    <property type="entry name" value="Transpeptidase"/>
    <property type="match status" value="1"/>
</dbReference>
<reference evidence="17 18" key="1">
    <citation type="submission" date="2014-11" db="EMBL/GenBank/DDBJ databases">
        <title>Complete Genome Sequence of Pseudoalteromonas sp. Strain OCN003 Isolated from Kaneohe Bay, Oahu, Hawaii.</title>
        <authorList>
            <person name="Beurmann S."/>
            <person name="Videau P."/>
            <person name="Ushijima B."/>
            <person name="Smith A.M."/>
            <person name="Aeby G.S."/>
            <person name="Callahan S.M."/>
            <person name="Belcaid M."/>
        </authorList>
    </citation>
    <scope>NUCLEOTIDE SEQUENCE [LARGE SCALE GENOMIC DNA]</scope>
    <source>
        <strain evidence="17 18">OCN003</strain>
    </source>
</reference>
<keyword evidence="7 14" id="KW-0812">Transmembrane</keyword>
<keyword evidence="12 14" id="KW-0472">Membrane</keyword>
<dbReference type="GO" id="GO:0005886">
    <property type="term" value="C:plasma membrane"/>
    <property type="evidence" value="ECO:0007669"/>
    <property type="project" value="UniProtKB-SubCell"/>
</dbReference>
<evidence type="ECO:0000313" key="18">
    <source>
        <dbReference type="Proteomes" id="UP000030341"/>
    </source>
</evidence>
<dbReference type="eggNOG" id="COG0768">
    <property type="taxonomic scope" value="Bacteria"/>
</dbReference>
<evidence type="ECO:0000256" key="2">
    <source>
        <dbReference type="ARBA" id="ARBA00004236"/>
    </source>
</evidence>
<dbReference type="AlphaFoldDB" id="A0A0A7EF79"/>
<feature type="domain" description="Penicillin-binding protein transpeptidase" evidence="15">
    <location>
        <begin position="272"/>
        <end position="610"/>
    </location>
</feature>
<comment type="subcellular location">
    <subcellularLocation>
        <location evidence="14">Cell inner membrane</location>
        <topology evidence="14">Single-pass membrane protein</topology>
    </subcellularLocation>
    <subcellularLocation>
        <location evidence="2">Cell membrane</location>
    </subcellularLocation>
    <subcellularLocation>
        <location evidence="1">Membrane</location>
        <topology evidence="1">Single-pass membrane protein</topology>
    </subcellularLocation>
</comment>
<comment type="function">
    <text evidence="14">Catalyzes cross-linking of the peptidoglycan cell wall.</text>
</comment>
<dbReference type="InterPro" id="IPR001460">
    <property type="entry name" value="PCN-bd_Tpept"/>
</dbReference>
<dbReference type="InterPro" id="IPR036138">
    <property type="entry name" value="PBP_dimer_sf"/>
</dbReference>
<evidence type="ECO:0000256" key="7">
    <source>
        <dbReference type="ARBA" id="ARBA00022692"/>
    </source>
</evidence>
<comment type="cofactor">
    <cofactor evidence="14">
        <name>Zn(2+)</name>
        <dbReference type="ChEBI" id="CHEBI:29105"/>
    </cofactor>
    <text evidence="14">Binds one Zn(2+) ion per subunit.</text>
</comment>
<feature type="active site" description="Acyl-ester intermediate" evidence="14">
    <location>
        <position position="330"/>
    </location>
</feature>
<dbReference type="OrthoDB" id="9766847at2"/>
<keyword evidence="13 14" id="KW-0961">Cell wall biogenesis/degradation</keyword>
<sequence length="624" mass="70364">MFKQRATIRDHSAEANLVARRAFVAFIFVLIVIGILFMNVFNLQVNQHQSYKTRSNENRIKVIPIAPNRGLIYDRNGVLLAENRPVYNLEVIPEESKDLNKSLTEVSALFDISQERQDEFLKSIKRKRRFKSQILKSRLTPEQVALFSVNQHKYPGFSVEARLARHYPYGDALTHAIGYVAKMNKSEHLELEMEGRDVNYRATRDIGKLGIEKYYEELLHGVVGSEEVEINNRGRILRTLKSTAPEPGKDLILTLDIGLQQIAQAALDGKRGAIIVMDARDGGVLAFYSNPSYDPNLFVHGISGKDYKALLNKDRPLVNRVTKGVYPPASTIKPHLAVLALDEAVVTESTQMHDPGFFKLPKADHRWRDWKPWGHGKVDVYKAIEESCDTYFYEVGYRLGIDKISAFMYQFGFGQLTGIDIYEEKTANLPSREWKEVTYKLPWYPGDTPNISIGQGYWTATPMQIANSMSIMVNKGKRYQPHLVSATKLSDHVQIISRDEKPPIELKDEANWDIALRAMYNTVHLSNGTAHKAFVGAQYTAGGKTGTAQVKSIAQGERYDAEKLDERHRDNAMYVGFAPYEKPEIVVAVAVENTGGGSTVGAPIARTLMDYYFSNKPESLVGKP</sequence>
<comment type="pathway">
    <text evidence="14">Cell wall biogenesis; peptidoglycan biosynthesis.</text>
</comment>
<evidence type="ECO:0000256" key="12">
    <source>
        <dbReference type="ARBA" id="ARBA00023136"/>
    </source>
</evidence>
<protein>
    <recommendedName>
        <fullName evidence="14">Peptidoglycan D,D-transpeptidase MrdA</fullName>
        <ecNumber evidence="14">3.4.16.4</ecNumber>
    </recommendedName>
    <alternativeName>
        <fullName evidence="14">Penicillin-binding protein 2</fullName>
        <shortName evidence="14">PBP-2</shortName>
    </alternativeName>
</protein>
<dbReference type="RefSeq" id="WP_038641031.1">
    <property type="nucleotide sequence ID" value="NZ_CP009888.1"/>
</dbReference>
<dbReference type="GO" id="GO:0006508">
    <property type="term" value="P:proteolysis"/>
    <property type="evidence" value="ECO:0007669"/>
    <property type="project" value="UniProtKB-KW"/>
</dbReference>
<keyword evidence="14" id="KW-0862">Zinc</keyword>
<dbReference type="PANTHER" id="PTHR30627:SF2">
    <property type="entry name" value="PEPTIDOGLYCAN D,D-TRANSPEPTIDASE MRDA"/>
    <property type="match status" value="1"/>
</dbReference>
<dbReference type="HOGENOM" id="CLU_009289_1_2_6"/>
<dbReference type="Gene3D" id="3.40.710.10">
    <property type="entry name" value="DD-peptidase/beta-lactamase superfamily"/>
    <property type="match status" value="1"/>
</dbReference>
<dbReference type="SUPFAM" id="SSF56601">
    <property type="entry name" value="beta-lactamase/transpeptidase-like"/>
    <property type="match status" value="1"/>
</dbReference>
<feature type="domain" description="Penicillin-binding protein dimerisation" evidence="16">
    <location>
        <begin position="65"/>
        <end position="240"/>
    </location>
</feature>
<dbReference type="InterPro" id="IPR005311">
    <property type="entry name" value="PBP_dimer"/>
</dbReference>
<dbReference type="NCBIfam" id="TIGR03423">
    <property type="entry name" value="pbp2_mrdA"/>
    <property type="match status" value="1"/>
</dbReference>
<evidence type="ECO:0000256" key="5">
    <source>
        <dbReference type="ARBA" id="ARBA00022645"/>
    </source>
</evidence>
<evidence type="ECO:0000256" key="4">
    <source>
        <dbReference type="ARBA" id="ARBA00022519"/>
    </source>
</evidence>
<gene>
    <name evidence="14" type="primary">mrdA</name>
    <name evidence="17" type="ORF">OM33_09055</name>
</gene>
<keyword evidence="4 14" id="KW-0997">Cell inner membrane</keyword>
<keyword evidence="6 14" id="KW-0645">Protease</keyword>
<dbReference type="GO" id="GO:0008658">
    <property type="term" value="F:penicillin binding"/>
    <property type="evidence" value="ECO:0007669"/>
    <property type="project" value="UniProtKB-UniRule"/>
</dbReference>
<dbReference type="GO" id="GO:0008270">
    <property type="term" value="F:zinc ion binding"/>
    <property type="evidence" value="ECO:0007669"/>
    <property type="project" value="UniProtKB-UniRule"/>
</dbReference>
<keyword evidence="14" id="KW-0479">Metal-binding</keyword>
<keyword evidence="8 14" id="KW-0378">Hydrolase</keyword>
<feature type="transmembrane region" description="Helical" evidence="14">
    <location>
        <begin position="21"/>
        <end position="41"/>
    </location>
</feature>
<dbReference type="InterPro" id="IPR050515">
    <property type="entry name" value="Beta-lactam/transpept"/>
</dbReference>
<name>A0A0A7EF79_9GAMM</name>
<dbReference type="Gene3D" id="3.30.1390.30">
    <property type="entry name" value="Penicillin-binding protein 2a, domain 3"/>
    <property type="match status" value="1"/>
</dbReference>
<evidence type="ECO:0000256" key="11">
    <source>
        <dbReference type="ARBA" id="ARBA00022989"/>
    </source>
</evidence>
<dbReference type="InterPro" id="IPR017790">
    <property type="entry name" value="Penicillin-binding_protein_2"/>
</dbReference>
<keyword evidence="18" id="KW-1185">Reference proteome</keyword>
<evidence type="ECO:0000313" key="17">
    <source>
        <dbReference type="EMBL" id="AIY65284.1"/>
    </source>
</evidence>
<keyword evidence="10 14" id="KW-0573">Peptidoglycan synthesis</keyword>
<dbReference type="GO" id="GO:0009002">
    <property type="term" value="F:serine-type D-Ala-D-Ala carboxypeptidase activity"/>
    <property type="evidence" value="ECO:0007669"/>
    <property type="project" value="UniProtKB-UniRule"/>
</dbReference>
<evidence type="ECO:0000256" key="1">
    <source>
        <dbReference type="ARBA" id="ARBA00004167"/>
    </source>
</evidence>
<comment type="similarity">
    <text evidence="14">Belongs to the transpeptidase family. MrdA subfamily.</text>
</comment>
<proteinExistence type="inferred from homology"/>
<evidence type="ECO:0000259" key="15">
    <source>
        <dbReference type="Pfam" id="PF00905"/>
    </source>
</evidence>
<feature type="binding site" evidence="14">
    <location>
        <position position="388"/>
    </location>
    <ligand>
        <name>Zn(2+)</name>
        <dbReference type="ChEBI" id="CHEBI:29105"/>
    </ligand>
</feature>
<dbReference type="HAMAP" id="MF_02081">
    <property type="entry name" value="MrdA_transpept"/>
    <property type="match status" value="1"/>
</dbReference>
<dbReference type="STRING" id="1348114.OM33_09055"/>
<evidence type="ECO:0000256" key="9">
    <source>
        <dbReference type="ARBA" id="ARBA00022960"/>
    </source>
</evidence>
<keyword evidence="9 14" id="KW-0133">Cell shape</keyword>
<feature type="binding site" evidence="14">
    <location>
        <position position="375"/>
    </location>
    <ligand>
        <name>Zn(2+)</name>
        <dbReference type="ChEBI" id="CHEBI:29105"/>
    </ligand>
</feature>
<dbReference type="InterPro" id="IPR012338">
    <property type="entry name" value="Beta-lactam/transpept-like"/>
</dbReference>
<evidence type="ECO:0000256" key="10">
    <source>
        <dbReference type="ARBA" id="ARBA00022984"/>
    </source>
</evidence>
<evidence type="ECO:0000259" key="16">
    <source>
        <dbReference type="Pfam" id="PF03717"/>
    </source>
</evidence>
<keyword evidence="3 14" id="KW-1003">Cell membrane</keyword>
<dbReference type="GO" id="GO:0008360">
    <property type="term" value="P:regulation of cell shape"/>
    <property type="evidence" value="ECO:0007669"/>
    <property type="project" value="UniProtKB-KW"/>
</dbReference>
<organism evidence="17 18">
    <name type="scientific">Pseudoalteromonas piratica</name>
    <dbReference type="NCBI Taxonomy" id="1348114"/>
    <lineage>
        <taxon>Bacteria</taxon>
        <taxon>Pseudomonadati</taxon>
        <taxon>Pseudomonadota</taxon>
        <taxon>Gammaproteobacteria</taxon>
        <taxon>Alteromonadales</taxon>
        <taxon>Pseudoalteromonadaceae</taxon>
        <taxon>Pseudoalteromonas</taxon>
    </lineage>
</organism>
<evidence type="ECO:0000256" key="14">
    <source>
        <dbReference type="HAMAP-Rule" id="MF_02081"/>
    </source>
</evidence>
<dbReference type="Gene3D" id="3.90.1310.10">
    <property type="entry name" value="Penicillin-binding protein 2a (Domain 2)"/>
    <property type="match status" value="1"/>
</dbReference>
<dbReference type="SUPFAM" id="SSF56519">
    <property type="entry name" value="Penicillin binding protein dimerisation domain"/>
    <property type="match status" value="1"/>
</dbReference>
<keyword evidence="5 14" id="KW-0121">Carboxypeptidase</keyword>
<dbReference type="EMBL" id="CP009888">
    <property type="protein sequence ID" value="AIY65284.1"/>
    <property type="molecule type" value="Genomic_DNA"/>
</dbReference>
<dbReference type="GO" id="GO:0071972">
    <property type="term" value="F:peptidoglycan L,D-transpeptidase activity"/>
    <property type="evidence" value="ECO:0007669"/>
    <property type="project" value="TreeGrafter"/>
</dbReference>
<dbReference type="EC" id="3.4.16.4" evidence="14"/>
<accession>A0A0A7EF79</accession>
<dbReference type="Proteomes" id="UP000030341">
    <property type="component" value="Chromosome 1"/>
</dbReference>
<evidence type="ECO:0000256" key="8">
    <source>
        <dbReference type="ARBA" id="ARBA00022801"/>
    </source>
</evidence>
<dbReference type="PANTHER" id="PTHR30627">
    <property type="entry name" value="PEPTIDOGLYCAN D,D-TRANSPEPTIDASE"/>
    <property type="match status" value="1"/>
</dbReference>
<feature type="binding site" evidence="14">
    <location>
        <position position="354"/>
    </location>
    <ligand>
        <name>Zn(2+)</name>
        <dbReference type="ChEBI" id="CHEBI:29105"/>
    </ligand>
</feature>
<dbReference type="UniPathway" id="UPA00219"/>
<evidence type="ECO:0000256" key="3">
    <source>
        <dbReference type="ARBA" id="ARBA00022475"/>
    </source>
</evidence>
<dbReference type="Pfam" id="PF03717">
    <property type="entry name" value="PBP_dimer"/>
    <property type="match status" value="1"/>
</dbReference>
<dbReference type="GO" id="GO:0071555">
    <property type="term" value="P:cell wall organization"/>
    <property type="evidence" value="ECO:0007669"/>
    <property type="project" value="UniProtKB-KW"/>
</dbReference>
<evidence type="ECO:0000256" key="6">
    <source>
        <dbReference type="ARBA" id="ARBA00022670"/>
    </source>
</evidence>
<dbReference type="KEGG" id="pseo:OM33_09055"/>
<comment type="catalytic activity">
    <reaction evidence="14">
        <text>Preferential cleavage: (Ac)2-L-Lys-D-Ala-|-D-Ala. Also transpeptidation of peptidyl-alanyl moieties that are N-acyl substituents of D-alanine.</text>
        <dbReference type="EC" id="3.4.16.4"/>
    </reaction>
</comment>
<feature type="binding site" evidence="14">
    <location>
        <position position="369"/>
    </location>
    <ligand>
        <name>Zn(2+)</name>
        <dbReference type="ChEBI" id="CHEBI:29105"/>
    </ligand>
</feature>
<keyword evidence="11 14" id="KW-1133">Transmembrane helix</keyword>